<comment type="caution">
    <text evidence="2">The sequence shown here is derived from an EMBL/GenBank/DDBJ whole genome shotgun (WGS) entry which is preliminary data.</text>
</comment>
<evidence type="ECO:0000313" key="3">
    <source>
        <dbReference type="Proteomes" id="UP001225356"/>
    </source>
</evidence>
<evidence type="ECO:0000313" key="2">
    <source>
        <dbReference type="EMBL" id="MDP9842726.1"/>
    </source>
</evidence>
<dbReference type="Proteomes" id="UP001225356">
    <property type="component" value="Unassembled WGS sequence"/>
</dbReference>
<protein>
    <submittedName>
        <fullName evidence="2">Uncharacterized protein</fullName>
    </submittedName>
</protein>
<gene>
    <name evidence="2" type="ORF">J2853_001937</name>
</gene>
<feature type="region of interest" description="Disordered" evidence="1">
    <location>
        <begin position="22"/>
        <end position="70"/>
    </location>
</feature>
<evidence type="ECO:0000256" key="1">
    <source>
        <dbReference type="SAM" id="MobiDB-lite"/>
    </source>
</evidence>
<organism evidence="2 3">
    <name type="scientific">Streptosporangium lutulentum</name>
    <dbReference type="NCBI Taxonomy" id="1461250"/>
    <lineage>
        <taxon>Bacteria</taxon>
        <taxon>Bacillati</taxon>
        <taxon>Actinomycetota</taxon>
        <taxon>Actinomycetes</taxon>
        <taxon>Streptosporangiales</taxon>
        <taxon>Streptosporangiaceae</taxon>
        <taxon>Streptosporangium</taxon>
    </lineage>
</organism>
<sequence>MRFVAVRTHWVRCAVTRWLNDGQRARRDSGPATRLPSDRLERGPPACAGRRVRALTRRTGAAGPNLPAAR</sequence>
<proteinExistence type="predicted"/>
<reference evidence="2 3" key="1">
    <citation type="submission" date="2023-07" db="EMBL/GenBank/DDBJ databases">
        <title>Sequencing the genomes of 1000 actinobacteria strains.</title>
        <authorList>
            <person name="Klenk H.-P."/>
        </authorList>
    </citation>
    <scope>NUCLEOTIDE SEQUENCE [LARGE SCALE GENOMIC DNA]</scope>
    <source>
        <strain evidence="2 3">DSM 46740</strain>
    </source>
</reference>
<dbReference type="EMBL" id="JAUSQU010000001">
    <property type="protein sequence ID" value="MDP9842726.1"/>
    <property type="molecule type" value="Genomic_DNA"/>
</dbReference>
<keyword evidence="3" id="KW-1185">Reference proteome</keyword>
<accession>A0ABT9Q7K5</accession>
<name>A0ABT9Q7K5_9ACTN</name>